<proteinExistence type="predicted"/>
<keyword evidence="1" id="KW-0472">Membrane</keyword>
<dbReference type="EMBL" id="HBIN01023564">
    <property type="protein sequence ID" value="CAE0448158.1"/>
    <property type="molecule type" value="Transcribed_RNA"/>
</dbReference>
<gene>
    <name evidence="2" type="ORF">ASTO00021_LOCUS18122</name>
</gene>
<sequence length="142" mass="15620">MNAAGIRNSIFDSVFFGVKQFCTNSLEEGSSSATVNGMIYAFSAATAVVIDYSVDRAVKLKMKTFPDRACPSIRDCILGPFRLNLNDSNVDGKMSRQRFVKGLILTYRGIFFKSLEFSVSYFVTGMCALQIAAAFGNNNYSL</sequence>
<evidence type="ECO:0000313" key="2">
    <source>
        <dbReference type="EMBL" id="CAE0448158.1"/>
    </source>
</evidence>
<evidence type="ECO:0000256" key="1">
    <source>
        <dbReference type="SAM" id="Phobius"/>
    </source>
</evidence>
<keyword evidence="1" id="KW-0812">Transmembrane</keyword>
<accession>A0A7S3PRL0</accession>
<protein>
    <submittedName>
        <fullName evidence="2">Uncharacterized protein</fullName>
    </submittedName>
</protein>
<name>A0A7S3PRL0_9STRA</name>
<dbReference type="AlphaFoldDB" id="A0A7S3PRL0"/>
<organism evidence="2">
    <name type="scientific">Aplanochytrium stocchinoi</name>
    <dbReference type="NCBI Taxonomy" id="215587"/>
    <lineage>
        <taxon>Eukaryota</taxon>
        <taxon>Sar</taxon>
        <taxon>Stramenopiles</taxon>
        <taxon>Bigyra</taxon>
        <taxon>Labyrinthulomycetes</taxon>
        <taxon>Thraustochytrida</taxon>
        <taxon>Thraustochytriidae</taxon>
        <taxon>Aplanochytrium</taxon>
    </lineage>
</organism>
<reference evidence="2" key="1">
    <citation type="submission" date="2021-01" db="EMBL/GenBank/DDBJ databases">
        <authorList>
            <person name="Corre E."/>
            <person name="Pelletier E."/>
            <person name="Niang G."/>
            <person name="Scheremetjew M."/>
            <person name="Finn R."/>
            <person name="Kale V."/>
            <person name="Holt S."/>
            <person name="Cochrane G."/>
            <person name="Meng A."/>
            <person name="Brown T."/>
            <person name="Cohen L."/>
        </authorList>
    </citation>
    <scope>NUCLEOTIDE SEQUENCE</scope>
    <source>
        <strain evidence="2">GSBS06</strain>
    </source>
</reference>
<keyword evidence="1" id="KW-1133">Transmembrane helix</keyword>
<feature type="transmembrane region" description="Helical" evidence="1">
    <location>
        <begin position="117"/>
        <end position="136"/>
    </location>
</feature>